<evidence type="ECO:0000313" key="3">
    <source>
        <dbReference type="Proteomes" id="UP000194450"/>
    </source>
</evidence>
<dbReference type="OrthoDB" id="9805070at2"/>
<organism evidence="2 3">
    <name type="scientific">Pseudidiomarina planktonica</name>
    <dbReference type="NCBI Taxonomy" id="1323738"/>
    <lineage>
        <taxon>Bacteria</taxon>
        <taxon>Pseudomonadati</taxon>
        <taxon>Pseudomonadota</taxon>
        <taxon>Gammaproteobacteria</taxon>
        <taxon>Alteromonadales</taxon>
        <taxon>Idiomarinaceae</taxon>
        <taxon>Pseudidiomarina</taxon>
    </lineage>
</organism>
<dbReference type="SUPFAM" id="SSF51261">
    <property type="entry name" value="Duplicated hybrid motif"/>
    <property type="match status" value="1"/>
</dbReference>
<dbReference type="RefSeq" id="WP_086433648.1">
    <property type="nucleotide sequence ID" value="NZ_FXWH01000001.1"/>
</dbReference>
<dbReference type="Pfam" id="PF01551">
    <property type="entry name" value="Peptidase_M23"/>
    <property type="match status" value="1"/>
</dbReference>
<dbReference type="InterPro" id="IPR011055">
    <property type="entry name" value="Dup_hybrid_motif"/>
</dbReference>
<proteinExistence type="predicted"/>
<feature type="domain" description="M23ase beta-sheet core" evidence="1">
    <location>
        <begin position="204"/>
        <end position="299"/>
    </location>
</feature>
<dbReference type="FunFam" id="2.70.70.10:FF:000006">
    <property type="entry name" value="M23 family peptidase"/>
    <property type="match status" value="1"/>
</dbReference>
<dbReference type="PANTHER" id="PTHR21666:SF291">
    <property type="entry name" value="STAGE II SPORULATION PROTEIN Q"/>
    <property type="match status" value="1"/>
</dbReference>
<keyword evidence="3" id="KW-1185">Reference proteome</keyword>
<name>A0A1Y6EE19_9GAMM</name>
<dbReference type="GO" id="GO:0004222">
    <property type="term" value="F:metalloendopeptidase activity"/>
    <property type="evidence" value="ECO:0007669"/>
    <property type="project" value="TreeGrafter"/>
</dbReference>
<protein>
    <submittedName>
        <fullName evidence="2">Peptidase family M23</fullName>
    </submittedName>
</protein>
<evidence type="ECO:0000259" key="1">
    <source>
        <dbReference type="Pfam" id="PF01551"/>
    </source>
</evidence>
<reference evidence="3" key="1">
    <citation type="submission" date="2017-04" db="EMBL/GenBank/DDBJ databases">
        <authorList>
            <person name="Varghese N."/>
            <person name="Submissions S."/>
        </authorList>
    </citation>
    <scope>NUCLEOTIDE SEQUENCE [LARGE SCALE GENOMIC DNA]</scope>
</reference>
<dbReference type="Gene3D" id="2.70.70.10">
    <property type="entry name" value="Glucose Permease (Domain IIA)"/>
    <property type="match status" value="1"/>
</dbReference>
<dbReference type="Proteomes" id="UP000194450">
    <property type="component" value="Unassembled WGS sequence"/>
</dbReference>
<gene>
    <name evidence="2" type="ORF">SAMN06297229_0472</name>
</gene>
<dbReference type="EMBL" id="FXWH01000001">
    <property type="protein sequence ID" value="SMQ60817.1"/>
    <property type="molecule type" value="Genomic_DNA"/>
</dbReference>
<dbReference type="InterPro" id="IPR050570">
    <property type="entry name" value="Cell_wall_metabolism_enzyme"/>
</dbReference>
<evidence type="ECO:0000313" key="2">
    <source>
        <dbReference type="EMBL" id="SMQ60817.1"/>
    </source>
</evidence>
<accession>A0A1Y6EE19</accession>
<dbReference type="AlphaFoldDB" id="A0A1Y6EE19"/>
<dbReference type="InterPro" id="IPR016047">
    <property type="entry name" value="M23ase_b-sheet_dom"/>
</dbReference>
<dbReference type="CDD" id="cd12797">
    <property type="entry name" value="M23_peptidase"/>
    <property type="match status" value="1"/>
</dbReference>
<sequence length="311" mass="34787">MSLSVFYRGTKIKFGVRLSRRRLLSLCSLVALVALAYTKPWQYQGVDPQFAQQRISQEQKQVALQQQALAELKQDTSKKLTAMTMYLGEMRAQMRRLDSLGQRLAQVAEVDNGEFSFTEDIPIGGPELMVTEMPVSDGREVMQQIDDMLVKLQDKQKQLSLLESVMMNHNISNDSFIAGRPITSGWMSSQYGIRKDPFNGTPAMHKGLDFASYDADVKVIATGAGVVTWAGDRYGYGQLVEIDHGAGLSTRYGHNDQIVVKVGDVVTRGQEIALMGSTGRSTGPHVHYEVLRNGRQIDPYKFVYRKVEDAR</sequence>
<dbReference type="PANTHER" id="PTHR21666">
    <property type="entry name" value="PEPTIDASE-RELATED"/>
    <property type="match status" value="1"/>
</dbReference>